<organism evidence="1 2">
    <name type="scientific">Nitrospira lenta</name>
    <dbReference type="NCBI Taxonomy" id="1436998"/>
    <lineage>
        <taxon>Bacteria</taxon>
        <taxon>Pseudomonadati</taxon>
        <taxon>Nitrospirota</taxon>
        <taxon>Nitrospiria</taxon>
        <taxon>Nitrospirales</taxon>
        <taxon>Nitrospiraceae</taxon>
        <taxon>Nitrospira</taxon>
    </lineage>
</organism>
<accession>A0A330L989</accession>
<dbReference type="InterPro" id="IPR046357">
    <property type="entry name" value="PPIase_dom_sf"/>
</dbReference>
<sequence length="224" mass="24599">MLKHALIILILGMTQVGCYISEESGGYKPVELSSEWRQALEQLKRKLLMIEDVKIGDGPLAAVGRKVTADIEVRYASGDSKPIYRGPAISYFGMQGDVFIHNDVVESGILSLQQQGIILGLNGMAVGGKRRITVSPNLVCYEGAVGESTSQGADPSIVCRLVKLYLKNGGIIQVRKEALIVEATLTDSCIPVFMKIPFIYKGQFRCRDSDIPKHDPSAPIWRIY</sequence>
<proteinExistence type="predicted"/>
<evidence type="ECO:0000313" key="1">
    <source>
        <dbReference type="EMBL" id="SPP66265.1"/>
    </source>
</evidence>
<dbReference type="InParanoid" id="A0A330L989"/>
<dbReference type="Gene3D" id="3.10.50.40">
    <property type="match status" value="1"/>
</dbReference>
<dbReference type="RefSeq" id="WP_121990455.1">
    <property type="nucleotide sequence ID" value="NZ_OUNR01000019.1"/>
</dbReference>
<gene>
    <name evidence="1" type="ORF">NITLEN_60068</name>
</gene>
<keyword evidence="2" id="KW-1185">Reference proteome</keyword>
<dbReference type="Proteomes" id="UP000248168">
    <property type="component" value="Unassembled WGS sequence"/>
</dbReference>
<reference evidence="2" key="1">
    <citation type="submission" date="2018-04" db="EMBL/GenBank/DDBJ databases">
        <authorList>
            <person name="Lucker S."/>
            <person name="Sakoula D."/>
        </authorList>
    </citation>
    <scope>NUCLEOTIDE SEQUENCE [LARGE SCALE GENOMIC DNA]</scope>
</reference>
<dbReference type="AlphaFoldDB" id="A0A330L989"/>
<dbReference type="EMBL" id="OUNR01000019">
    <property type="protein sequence ID" value="SPP66265.1"/>
    <property type="molecule type" value="Genomic_DNA"/>
</dbReference>
<name>A0A330L989_9BACT</name>
<dbReference type="GO" id="GO:0003755">
    <property type="term" value="F:peptidyl-prolyl cis-trans isomerase activity"/>
    <property type="evidence" value="ECO:0007669"/>
    <property type="project" value="InterPro"/>
</dbReference>
<protein>
    <submittedName>
        <fullName evidence="1">Uncharacterized protein</fullName>
    </submittedName>
</protein>
<evidence type="ECO:0000313" key="2">
    <source>
        <dbReference type="Proteomes" id="UP000248168"/>
    </source>
</evidence>